<name>A0A2G8SFY5_9APHY</name>
<evidence type="ECO:0000313" key="1">
    <source>
        <dbReference type="EMBL" id="PIL32684.1"/>
    </source>
</evidence>
<protein>
    <submittedName>
        <fullName evidence="1">Uncharacterized protein</fullName>
    </submittedName>
</protein>
<reference evidence="1 2" key="1">
    <citation type="journal article" date="2015" name="Sci. Rep.">
        <title>Chromosome-level genome map provides insights into diverse defense mechanisms in the medicinal fungus Ganoderma sinense.</title>
        <authorList>
            <person name="Zhu Y."/>
            <person name="Xu J."/>
            <person name="Sun C."/>
            <person name="Zhou S."/>
            <person name="Xu H."/>
            <person name="Nelson D.R."/>
            <person name="Qian J."/>
            <person name="Song J."/>
            <person name="Luo H."/>
            <person name="Xiang L."/>
            <person name="Li Y."/>
            <person name="Xu Z."/>
            <person name="Ji A."/>
            <person name="Wang L."/>
            <person name="Lu S."/>
            <person name="Hayward A."/>
            <person name="Sun W."/>
            <person name="Li X."/>
            <person name="Schwartz D.C."/>
            <person name="Wang Y."/>
            <person name="Chen S."/>
        </authorList>
    </citation>
    <scope>NUCLEOTIDE SEQUENCE [LARGE SCALE GENOMIC DNA]</scope>
    <source>
        <strain evidence="1 2">ZZ0214-1</strain>
    </source>
</reference>
<dbReference type="EMBL" id="AYKW01000010">
    <property type="protein sequence ID" value="PIL32684.1"/>
    <property type="molecule type" value="Genomic_DNA"/>
</dbReference>
<organism evidence="1 2">
    <name type="scientific">Ganoderma sinense ZZ0214-1</name>
    <dbReference type="NCBI Taxonomy" id="1077348"/>
    <lineage>
        <taxon>Eukaryota</taxon>
        <taxon>Fungi</taxon>
        <taxon>Dikarya</taxon>
        <taxon>Basidiomycota</taxon>
        <taxon>Agaricomycotina</taxon>
        <taxon>Agaricomycetes</taxon>
        <taxon>Polyporales</taxon>
        <taxon>Polyporaceae</taxon>
        <taxon>Ganoderma</taxon>
    </lineage>
</organism>
<evidence type="ECO:0000313" key="2">
    <source>
        <dbReference type="Proteomes" id="UP000230002"/>
    </source>
</evidence>
<sequence length="330" mass="37693">MATTNNHQPVRAGILTWHATPGTQDVGCLRHLESISSAEVSQIGLCTSRPPFYLRPAQALNCHVNDLPLVKAQQWTRTGWKLNPDTEAAWYTLESALHYVINILDRHVHCAAEKTSGFDIHWPPPSSFGYRTVQKTEVLARAAAHKSRTALIALASRCSMAIALTKDDQPATRRIPHPTWVDILLQNDVSQEWINELCRSWISDSSRDARTGTFVDPHAGGSYAEWTRHVPCMIHSNVPVYIRWSSYDNGKFDRAQFDYIVIHHPWLKPYMPDLDRIWAVPDNGPALVYTWRGQNTWPTHFRWSMLEKPANWTLPGTSRMIRPIIDYNLI</sequence>
<dbReference type="OrthoDB" id="2753694at2759"/>
<gene>
    <name evidence="1" type="ORF">GSI_05389</name>
</gene>
<comment type="caution">
    <text evidence="1">The sequence shown here is derived from an EMBL/GenBank/DDBJ whole genome shotgun (WGS) entry which is preliminary data.</text>
</comment>
<keyword evidence="2" id="KW-1185">Reference proteome</keyword>
<dbReference type="Proteomes" id="UP000230002">
    <property type="component" value="Unassembled WGS sequence"/>
</dbReference>
<proteinExistence type="predicted"/>
<accession>A0A2G8SFY5</accession>
<dbReference type="STRING" id="1077348.A0A2G8SFY5"/>
<dbReference type="AlphaFoldDB" id="A0A2G8SFY5"/>